<evidence type="ECO:0000256" key="5">
    <source>
        <dbReference type="ARBA" id="ARBA00048082"/>
    </source>
</evidence>
<evidence type="ECO:0000256" key="3">
    <source>
        <dbReference type="ARBA" id="ARBA00023239"/>
    </source>
</evidence>
<evidence type="ECO:0000256" key="1">
    <source>
        <dbReference type="ARBA" id="ARBA00013134"/>
    </source>
</evidence>
<evidence type="ECO:0000256" key="2">
    <source>
        <dbReference type="ARBA" id="ARBA00023016"/>
    </source>
</evidence>
<proteinExistence type="inferred from homology"/>
<evidence type="ECO:0000256" key="4">
    <source>
        <dbReference type="ARBA" id="ARBA00038493"/>
    </source>
</evidence>
<dbReference type="EMBL" id="ML122250">
    <property type="protein sequence ID" value="RPD67356.1"/>
    <property type="molecule type" value="Genomic_DNA"/>
</dbReference>
<dbReference type="PANTHER" id="PTHR48094:SF11">
    <property type="entry name" value="GLUTATHIONE-INDEPENDENT GLYOXALASE HSP31-RELATED"/>
    <property type="match status" value="1"/>
</dbReference>
<name>A0A5C2T6H2_9APHY</name>
<dbReference type="InterPro" id="IPR029062">
    <property type="entry name" value="Class_I_gatase-like"/>
</dbReference>
<dbReference type="Proteomes" id="UP000313359">
    <property type="component" value="Unassembled WGS sequence"/>
</dbReference>
<organism evidence="6 7">
    <name type="scientific">Lentinus tigrinus ALCF2SS1-6</name>
    <dbReference type="NCBI Taxonomy" id="1328759"/>
    <lineage>
        <taxon>Eukaryota</taxon>
        <taxon>Fungi</taxon>
        <taxon>Dikarya</taxon>
        <taxon>Basidiomycota</taxon>
        <taxon>Agaricomycotina</taxon>
        <taxon>Agaricomycetes</taxon>
        <taxon>Polyporales</taxon>
        <taxon>Polyporaceae</taxon>
        <taxon>Lentinus</taxon>
    </lineage>
</organism>
<protein>
    <recommendedName>
        <fullName evidence="1">D-lactate dehydratase</fullName>
        <ecNumber evidence="1">4.2.1.130</ecNumber>
    </recommendedName>
</protein>
<comment type="similarity">
    <text evidence="4">Belongs to the peptidase C56 family. HSP31-like subfamily.</text>
</comment>
<dbReference type="EC" id="4.2.1.130" evidence="1"/>
<accession>A0A5C2T6H2</accession>
<dbReference type="GO" id="GO:0019172">
    <property type="term" value="F:glyoxalase III activity"/>
    <property type="evidence" value="ECO:0007669"/>
    <property type="project" value="UniProtKB-EC"/>
</dbReference>
<keyword evidence="7" id="KW-1185">Reference proteome</keyword>
<keyword evidence="2" id="KW-0346">Stress response</keyword>
<dbReference type="Gene3D" id="3.40.50.880">
    <property type="match status" value="1"/>
</dbReference>
<evidence type="ECO:0000313" key="6">
    <source>
        <dbReference type="EMBL" id="RPD67356.1"/>
    </source>
</evidence>
<dbReference type="GO" id="GO:0005737">
    <property type="term" value="C:cytoplasm"/>
    <property type="evidence" value="ECO:0007669"/>
    <property type="project" value="TreeGrafter"/>
</dbReference>
<evidence type="ECO:0000313" key="7">
    <source>
        <dbReference type="Proteomes" id="UP000313359"/>
    </source>
</evidence>
<dbReference type="AlphaFoldDB" id="A0A5C2T6H2"/>
<comment type="catalytic activity">
    <reaction evidence="5">
        <text>methylglyoxal + H2O = (R)-lactate + H(+)</text>
        <dbReference type="Rhea" id="RHEA:27754"/>
        <dbReference type="ChEBI" id="CHEBI:15377"/>
        <dbReference type="ChEBI" id="CHEBI:15378"/>
        <dbReference type="ChEBI" id="CHEBI:16004"/>
        <dbReference type="ChEBI" id="CHEBI:17158"/>
        <dbReference type="EC" id="4.2.1.130"/>
    </reaction>
</comment>
<dbReference type="PANTHER" id="PTHR48094">
    <property type="entry name" value="PROTEIN/NUCLEIC ACID DEGLYCASE DJ-1-RELATED"/>
    <property type="match status" value="1"/>
</dbReference>
<reference evidence="6" key="1">
    <citation type="journal article" date="2018" name="Genome Biol. Evol.">
        <title>Genomics and development of Lentinus tigrinus, a white-rot wood-decaying mushroom with dimorphic fruiting bodies.</title>
        <authorList>
            <person name="Wu B."/>
            <person name="Xu Z."/>
            <person name="Knudson A."/>
            <person name="Carlson A."/>
            <person name="Chen N."/>
            <person name="Kovaka S."/>
            <person name="LaButti K."/>
            <person name="Lipzen A."/>
            <person name="Pennachio C."/>
            <person name="Riley R."/>
            <person name="Schakwitz W."/>
            <person name="Umezawa K."/>
            <person name="Ohm R.A."/>
            <person name="Grigoriev I.V."/>
            <person name="Nagy L.G."/>
            <person name="Gibbons J."/>
            <person name="Hibbett D."/>
        </authorList>
    </citation>
    <scope>NUCLEOTIDE SEQUENCE [LARGE SCALE GENOMIC DNA]</scope>
    <source>
        <strain evidence="6">ALCF2SS1-6</strain>
    </source>
</reference>
<dbReference type="STRING" id="1328759.A0A5C2T6H2"/>
<dbReference type="OrthoDB" id="543156at2759"/>
<dbReference type="SUPFAM" id="SSF52317">
    <property type="entry name" value="Class I glutamine amidotransferase-like"/>
    <property type="match status" value="1"/>
</dbReference>
<gene>
    <name evidence="6" type="ORF">L227DRAFT_582658</name>
</gene>
<keyword evidence="3" id="KW-0456">Lyase</keyword>
<sequence length="211" mass="22771">MADHKLNHSLIGAHPFVFTSTDKTLLGKPTGWYLLEAAYPYYVYQIDFASPKGPNPPVDKSSMDYFKQDAGFLEDPVVKEKLANAKKLSEVNASDYDAIFYDSDSIRLATEFFRGGKVTAAVCHGSAAPGVNIYKGRRATGVSNVEEENFKTTNDVPFLVETRIKELGGQYSCSGPGEACVVVDGNVMTGQNPASGKGLAEEIDKVLSASV</sequence>
<dbReference type="CDD" id="cd03141">
    <property type="entry name" value="GATase1_Hsp31_like"/>
    <property type="match status" value="1"/>
</dbReference>
<dbReference type="InterPro" id="IPR050325">
    <property type="entry name" value="Prot/Nucl_acid_deglycase"/>
</dbReference>
<dbReference type="GO" id="GO:0019243">
    <property type="term" value="P:methylglyoxal catabolic process to D-lactate via S-lactoyl-glutathione"/>
    <property type="evidence" value="ECO:0007669"/>
    <property type="project" value="TreeGrafter"/>
</dbReference>